<dbReference type="PANTHER" id="PTHR14196:SF12">
    <property type="entry name" value="ZINC FINGER PROTEIN 208-LIKE"/>
    <property type="match status" value="1"/>
</dbReference>
<dbReference type="FunFam" id="3.30.160.60:FF:000110">
    <property type="entry name" value="Zinc finger protein-like"/>
    <property type="match status" value="1"/>
</dbReference>
<feature type="domain" description="C2H2-type" evidence="6">
    <location>
        <begin position="159"/>
        <end position="187"/>
    </location>
</feature>
<reference evidence="7" key="1">
    <citation type="submission" date="2021-06" db="EMBL/GenBank/DDBJ databases">
        <authorList>
            <person name="Hodson N. C."/>
            <person name="Mongue J. A."/>
            <person name="Jaron S. K."/>
        </authorList>
    </citation>
    <scope>NUCLEOTIDE SEQUENCE</scope>
</reference>
<dbReference type="GO" id="GO:0008270">
    <property type="term" value="F:zinc ion binding"/>
    <property type="evidence" value="ECO:0007669"/>
    <property type="project" value="UniProtKB-KW"/>
</dbReference>
<evidence type="ECO:0000256" key="5">
    <source>
        <dbReference type="PROSITE-ProRule" id="PRU00042"/>
    </source>
</evidence>
<dbReference type="Pfam" id="PF00096">
    <property type="entry name" value="zf-C2H2"/>
    <property type="match status" value="3"/>
</dbReference>
<dbReference type="EMBL" id="CAJVCH010472657">
    <property type="protein sequence ID" value="CAG7820209.1"/>
    <property type="molecule type" value="Genomic_DNA"/>
</dbReference>
<dbReference type="PROSITE" id="PS50157">
    <property type="entry name" value="ZINC_FINGER_C2H2_2"/>
    <property type="match status" value="5"/>
</dbReference>
<evidence type="ECO:0000256" key="4">
    <source>
        <dbReference type="ARBA" id="ARBA00022833"/>
    </source>
</evidence>
<dbReference type="OrthoDB" id="6077919at2759"/>
<evidence type="ECO:0000256" key="3">
    <source>
        <dbReference type="ARBA" id="ARBA00022771"/>
    </source>
</evidence>
<comment type="caution">
    <text evidence="7">The sequence shown here is derived from an EMBL/GenBank/DDBJ whole genome shotgun (WGS) entry which is preliminary data.</text>
</comment>
<dbReference type="InterPro" id="IPR013087">
    <property type="entry name" value="Znf_C2H2_type"/>
</dbReference>
<dbReference type="SMART" id="SM00355">
    <property type="entry name" value="ZnF_C2H2"/>
    <property type="match status" value="6"/>
</dbReference>
<keyword evidence="8" id="KW-1185">Reference proteome</keyword>
<feature type="non-terminal residue" evidence="7">
    <location>
        <position position="298"/>
    </location>
</feature>
<feature type="domain" description="C2H2-type" evidence="6">
    <location>
        <begin position="275"/>
        <end position="298"/>
    </location>
</feature>
<keyword evidence="2" id="KW-0677">Repeat</keyword>
<keyword evidence="3 5" id="KW-0863">Zinc-finger</keyword>
<dbReference type="PROSITE" id="PS00028">
    <property type="entry name" value="ZINC_FINGER_C2H2_1"/>
    <property type="match status" value="5"/>
</dbReference>
<feature type="domain" description="C2H2-type" evidence="6">
    <location>
        <begin position="216"/>
        <end position="244"/>
    </location>
</feature>
<dbReference type="FunFam" id="3.30.160.60:FF:000624">
    <property type="entry name" value="zinc finger protein 697"/>
    <property type="match status" value="1"/>
</dbReference>
<feature type="non-terminal residue" evidence="7">
    <location>
        <position position="1"/>
    </location>
</feature>
<dbReference type="AlphaFoldDB" id="A0A8J2KW03"/>
<feature type="domain" description="C2H2-type" evidence="6">
    <location>
        <begin position="188"/>
        <end position="215"/>
    </location>
</feature>
<evidence type="ECO:0000256" key="2">
    <source>
        <dbReference type="ARBA" id="ARBA00022737"/>
    </source>
</evidence>
<evidence type="ECO:0000256" key="1">
    <source>
        <dbReference type="ARBA" id="ARBA00022723"/>
    </source>
</evidence>
<dbReference type="PANTHER" id="PTHR14196">
    <property type="entry name" value="ODD-SKIPPED - RELATED"/>
    <property type="match status" value="1"/>
</dbReference>
<dbReference type="InterPro" id="IPR050717">
    <property type="entry name" value="C2H2-ZF_Transcription_Reg"/>
</dbReference>
<name>A0A8J2KW03_9HEXA</name>
<gene>
    <name evidence="7" type="ORF">AFUS01_LOCUS30612</name>
</gene>
<dbReference type="GO" id="GO:0000981">
    <property type="term" value="F:DNA-binding transcription factor activity, RNA polymerase II-specific"/>
    <property type="evidence" value="ECO:0007669"/>
    <property type="project" value="TreeGrafter"/>
</dbReference>
<dbReference type="Proteomes" id="UP000708208">
    <property type="component" value="Unassembled WGS sequence"/>
</dbReference>
<dbReference type="GO" id="GO:0005634">
    <property type="term" value="C:nucleus"/>
    <property type="evidence" value="ECO:0007669"/>
    <property type="project" value="TreeGrafter"/>
</dbReference>
<dbReference type="FunFam" id="3.30.160.60:FF:000446">
    <property type="entry name" value="Zinc finger protein"/>
    <property type="match status" value="1"/>
</dbReference>
<dbReference type="Pfam" id="PF13912">
    <property type="entry name" value="zf-C2H2_6"/>
    <property type="match status" value="1"/>
</dbReference>
<proteinExistence type="predicted"/>
<dbReference type="GO" id="GO:0000977">
    <property type="term" value="F:RNA polymerase II transcription regulatory region sequence-specific DNA binding"/>
    <property type="evidence" value="ECO:0007669"/>
    <property type="project" value="TreeGrafter"/>
</dbReference>
<evidence type="ECO:0000313" key="7">
    <source>
        <dbReference type="EMBL" id="CAG7820209.1"/>
    </source>
</evidence>
<evidence type="ECO:0000259" key="6">
    <source>
        <dbReference type="PROSITE" id="PS50157"/>
    </source>
</evidence>
<protein>
    <recommendedName>
        <fullName evidence="6">C2H2-type domain-containing protein</fullName>
    </recommendedName>
</protein>
<keyword evidence="1" id="KW-0479">Metal-binding</keyword>
<evidence type="ECO:0000313" key="8">
    <source>
        <dbReference type="Proteomes" id="UP000708208"/>
    </source>
</evidence>
<organism evidence="7 8">
    <name type="scientific">Allacma fusca</name>
    <dbReference type="NCBI Taxonomy" id="39272"/>
    <lineage>
        <taxon>Eukaryota</taxon>
        <taxon>Metazoa</taxon>
        <taxon>Ecdysozoa</taxon>
        <taxon>Arthropoda</taxon>
        <taxon>Hexapoda</taxon>
        <taxon>Collembola</taxon>
        <taxon>Symphypleona</taxon>
        <taxon>Sminthuridae</taxon>
        <taxon>Allacma</taxon>
    </lineage>
</organism>
<feature type="domain" description="C2H2-type" evidence="6">
    <location>
        <begin position="245"/>
        <end position="274"/>
    </location>
</feature>
<keyword evidence="4" id="KW-0862">Zinc</keyword>
<sequence length="298" mass="34716">DYIPPVTIRSTRLKTKSKLKVEQIVELESESDVEIVSDREWDFEEEYCDSENTRGTLVNTGEKTRSRPAMKYAKGLNNETHDTQVLTENQETQVLEMETFQKSTQLGNSPKRIRKRYPPGTKNRFYCNLQECARTQGFNSKEQLEVHHKKVHEGITHPFKCEECGKTFRLLTQMKVHHKNIHLGQFSFTCEFCGKGFSGRGNLQKHRVIHTDERNFKCAQCPMDFKTAHGRVLHVRYAHTGERPYTCDVCGKGFVSSTKLNNHLKCVHHREDRPIICHICGKNFPIQGYLYMHMRTHD</sequence>
<accession>A0A8J2KW03</accession>